<evidence type="ECO:0000256" key="4">
    <source>
        <dbReference type="ARBA" id="ARBA00023157"/>
    </source>
</evidence>
<dbReference type="InterPro" id="IPR002557">
    <property type="entry name" value="Chitin-bd_dom"/>
</dbReference>
<evidence type="ECO:0000256" key="1">
    <source>
        <dbReference type="ARBA" id="ARBA00022669"/>
    </source>
</evidence>
<evidence type="ECO:0000313" key="8">
    <source>
        <dbReference type="EMBL" id="KAJ9593111.1"/>
    </source>
</evidence>
<dbReference type="SUPFAM" id="SSF57625">
    <property type="entry name" value="Invertebrate chitin-binding proteins"/>
    <property type="match status" value="2"/>
</dbReference>
<comment type="caution">
    <text evidence="8">The sequence shown here is derived from an EMBL/GenBank/DDBJ whole genome shotgun (WGS) entry which is preliminary data.</text>
</comment>
<dbReference type="Pfam" id="PF01607">
    <property type="entry name" value="CBM_14"/>
    <property type="match status" value="2"/>
</dbReference>
<evidence type="ECO:0000256" key="5">
    <source>
        <dbReference type="ARBA" id="ARBA00023180"/>
    </source>
</evidence>
<feature type="non-terminal residue" evidence="8">
    <location>
        <position position="252"/>
    </location>
</feature>
<dbReference type="SMART" id="SM00494">
    <property type="entry name" value="ChtBD2"/>
    <property type="match status" value="2"/>
</dbReference>
<dbReference type="EMBL" id="JASPKZ010003564">
    <property type="protein sequence ID" value="KAJ9593111.1"/>
    <property type="molecule type" value="Genomic_DNA"/>
</dbReference>
<proteinExistence type="predicted"/>
<evidence type="ECO:0000313" key="9">
    <source>
        <dbReference type="Proteomes" id="UP001233999"/>
    </source>
</evidence>
<name>A0AAD8EK29_DIPPU</name>
<feature type="compositionally biased region" description="Low complexity" evidence="6">
    <location>
        <begin position="98"/>
        <end position="111"/>
    </location>
</feature>
<dbReference type="PANTHER" id="PTHR23301">
    <property type="entry name" value="CHITIN BINDING PERITROPHIN-A"/>
    <property type="match status" value="1"/>
</dbReference>
<keyword evidence="9" id="KW-1185">Reference proteome</keyword>
<dbReference type="GO" id="GO:0008061">
    <property type="term" value="F:chitin binding"/>
    <property type="evidence" value="ECO:0007669"/>
    <property type="project" value="UniProtKB-KW"/>
</dbReference>
<keyword evidence="4" id="KW-1015">Disulfide bond</keyword>
<feature type="region of interest" description="Disordered" evidence="6">
    <location>
        <begin position="96"/>
        <end position="174"/>
    </location>
</feature>
<keyword evidence="5" id="KW-0325">Glycoprotein</keyword>
<keyword evidence="3" id="KW-0677">Repeat</keyword>
<keyword evidence="2" id="KW-0732">Signal</keyword>
<gene>
    <name evidence="8" type="ORF">L9F63_027647</name>
</gene>
<dbReference type="PANTHER" id="PTHR23301:SF0">
    <property type="entry name" value="CHITIN-BINDING TYPE-2 DOMAIN-CONTAINING PROTEIN-RELATED"/>
    <property type="match status" value="1"/>
</dbReference>
<protein>
    <recommendedName>
        <fullName evidence="7">Chitin-binding type-2 domain-containing protein</fullName>
    </recommendedName>
</protein>
<dbReference type="AlphaFoldDB" id="A0AAD8EK29"/>
<accession>A0AAD8EK29</accession>
<evidence type="ECO:0000256" key="2">
    <source>
        <dbReference type="ARBA" id="ARBA00022729"/>
    </source>
</evidence>
<feature type="compositionally biased region" description="Low complexity" evidence="6">
    <location>
        <begin position="133"/>
        <end position="148"/>
    </location>
</feature>
<organism evidence="8 9">
    <name type="scientific">Diploptera punctata</name>
    <name type="common">Pacific beetle cockroach</name>
    <dbReference type="NCBI Taxonomy" id="6984"/>
    <lineage>
        <taxon>Eukaryota</taxon>
        <taxon>Metazoa</taxon>
        <taxon>Ecdysozoa</taxon>
        <taxon>Arthropoda</taxon>
        <taxon>Hexapoda</taxon>
        <taxon>Insecta</taxon>
        <taxon>Pterygota</taxon>
        <taxon>Neoptera</taxon>
        <taxon>Polyneoptera</taxon>
        <taxon>Dictyoptera</taxon>
        <taxon>Blattodea</taxon>
        <taxon>Blaberoidea</taxon>
        <taxon>Blaberidae</taxon>
        <taxon>Diplopterinae</taxon>
        <taxon>Diploptera</taxon>
    </lineage>
</organism>
<dbReference type="InterPro" id="IPR036508">
    <property type="entry name" value="Chitin-bd_dom_sf"/>
</dbReference>
<reference evidence="8" key="1">
    <citation type="journal article" date="2023" name="IScience">
        <title>Live-bearing cockroach genome reveals convergent evolutionary mechanisms linked to viviparity in insects and beyond.</title>
        <authorList>
            <person name="Fouks B."/>
            <person name="Harrison M.C."/>
            <person name="Mikhailova A.A."/>
            <person name="Marchal E."/>
            <person name="English S."/>
            <person name="Carruthers M."/>
            <person name="Jennings E.C."/>
            <person name="Chiamaka E.L."/>
            <person name="Frigard R.A."/>
            <person name="Pippel M."/>
            <person name="Attardo G.M."/>
            <person name="Benoit J.B."/>
            <person name="Bornberg-Bauer E."/>
            <person name="Tobe S.S."/>
        </authorList>
    </citation>
    <scope>NUCLEOTIDE SEQUENCE</scope>
    <source>
        <strain evidence="8">Stay&amp;Tobe</strain>
    </source>
</reference>
<sequence>PKTRKKFKMSKKPQFCQSCPSSQSYTFYADCINLQQAIELVVVLHRATKNKLFFFSGRKHINGVPYCKECAANLHWNQDLETCDYPGNVNCDAVPAPTTTSSNKSSNNIRPTRPPTTRPPTTVRPTRPPTTRPPTTVRPTRPPATIRPTRPPATSPPTTVRPTRPPITTTSDPTVCPPGNVPTCPFPDPAYSVFFPHENDCQWFYHCSNGVAYCKICPAGLHWNTGLNTCDYPYRAGCDATLRKLPKRINKL</sequence>
<feature type="domain" description="Chitin-binding type-2" evidence="7">
    <location>
        <begin position="181"/>
        <end position="240"/>
    </location>
</feature>
<dbReference type="GO" id="GO:0005576">
    <property type="term" value="C:extracellular region"/>
    <property type="evidence" value="ECO:0007669"/>
    <property type="project" value="InterPro"/>
</dbReference>
<reference evidence="8" key="2">
    <citation type="submission" date="2023-05" db="EMBL/GenBank/DDBJ databases">
        <authorList>
            <person name="Fouks B."/>
        </authorList>
    </citation>
    <scope>NUCLEOTIDE SEQUENCE</scope>
    <source>
        <strain evidence="8">Stay&amp;Tobe</strain>
        <tissue evidence="8">Testes</tissue>
    </source>
</reference>
<feature type="compositionally biased region" description="Low complexity" evidence="6">
    <location>
        <begin position="156"/>
        <end position="174"/>
    </location>
</feature>
<feature type="non-terminal residue" evidence="8">
    <location>
        <position position="1"/>
    </location>
</feature>
<dbReference type="Proteomes" id="UP001233999">
    <property type="component" value="Unassembled WGS sequence"/>
</dbReference>
<dbReference type="Gene3D" id="2.170.140.10">
    <property type="entry name" value="Chitin binding domain"/>
    <property type="match status" value="2"/>
</dbReference>
<keyword evidence="1" id="KW-0147">Chitin-binding</keyword>
<evidence type="ECO:0000259" key="7">
    <source>
        <dbReference type="PROSITE" id="PS50940"/>
    </source>
</evidence>
<dbReference type="InterPro" id="IPR051940">
    <property type="entry name" value="Chitin_bind-dev_reg"/>
</dbReference>
<evidence type="ECO:0000256" key="6">
    <source>
        <dbReference type="SAM" id="MobiDB-lite"/>
    </source>
</evidence>
<dbReference type="PROSITE" id="PS50940">
    <property type="entry name" value="CHIT_BIND_II"/>
    <property type="match status" value="1"/>
</dbReference>
<evidence type="ECO:0000256" key="3">
    <source>
        <dbReference type="ARBA" id="ARBA00022737"/>
    </source>
</evidence>